<accession>D3KG66</accession>
<dbReference type="VEuPathDB" id="GiardiaDB:GL50803_14381"/>
<dbReference type="OMA" id="TAHIFCK"/>
<evidence type="ECO:0000313" key="1">
    <source>
        <dbReference type="EMBL" id="KAE8303687.1"/>
    </source>
</evidence>
<keyword evidence="2" id="KW-1185">Reference proteome</keyword>
<dbReference type="AlphaFoldDB" id="D3KG66"/>
<comment type="caution">
    <text evidence="1">The sequence shown here is derived from an EMBL/GenBank/DDBJ whole genome shotgun (WGS) entry which is preliminary data.</text>
</comment>
<reference evidence="1 2" key="1">
    <citation type="journal article" date="2007" name="Science">
        <title>Genomic minimalism in the early diverging intestinal parasite Giardia lamblia.</title>
        <authorList>
            <person name="Morrison H.G."/>
            <person name="McArthur A.G."/>
            <person name="Gillin F.D."/>
            <person name="Aley S.B."/>
            <person name="Adam R.D."/>
            <person name="Olsen G.J."/>
            <person name="Best A.A."/>
            <person name="Cande W.Z."/>
            <person name="Chen F."/>
            <person name="Cipriano M.J."/>
            <person name="Davids B.J."/>
            <person name="Dawson S.C."/>
            <person name="Elmendorf H.G."/>
            <person name="Hehl A.B."/>
            <person name="Holder M.E."/>
            <person name="Huse S.M."/>
            <person name="Kim U.U."/>
            <person name="Lasek-Nesselquist E."/>
            <person name="Manning G."/>
            <person name="Nigam A."/>
            <person name="Nixon J.E."/>
            <person name="Palm D."/>
            <person name="Passamaneck N.E."/>
            <person name="Prabhu A."/>
            <person name="Reich C.I."/>
            <person name="Reiner D.S."/>
            <person name="Samuelson J."/>
            <person name="Svard S.G."/>
            <person name="Sogin M.L."/>
        </authorList>
    </citation>
    <scope>NUCLEOTIDE SEQUENCE [LARGE SCALE GENOMIC DNA]</scope>
    <source>
        <strain evidence="1 2">WB C6</strain>
    </source>
</reference>
<name>D3KG66_GIAIC</name>
<sequence length="342" mass="38041">MLSSDILTANRLECKMTDSKETAVTAYNLVVSCIGLKQLPERAHYMAVALSLLYILDSRGLSSFSNICKDHPQIFTILVNSILDSKKSGSLAVLALRVLFFAINCPETAHIFCKDNYHFLENLIHLSENPQTDPNIAQMQVVTFSPTALTNTNPSDGSLLLTLQDPLLSATFVSTRYTLDPASCWGCDMLSDASAAIIAHLALVSPLARRIFILSPCNGLLAHSLANASFLELASPSRLIHLLDALFYMGSMSASQEAAVQFQDFICKHNLKNMAIKLGNLIFLNNIHWYLLYQHTDVQVKKAGSGIYSLETRQVIYDSDDLFLLKQQLIRFLRLLFKIADY</sequence>
<dbReference type="EMBL" id="AACB03000002">
    <property type="protein sequence ID" value="KAE8303687.1"/>
    <property type="molecule type" value="Genomic_DNA"/>
</dbReference>
<protein>
    <submittedName>
        <fullName evidence="1">Uncharacterized protein</fullName>
    </submittedName>
</protein>
<evidence type="ECO:0000313" key="2">
    <source>
        <dbReference type="Proteomes" id="UP000001548"/>
    </source>
</evidence>
<gene>
    <name evidence="1" type="ORF">GL50803_0014381</name>
</gene>
<dbReference type="HOGENOM" id="CLU_812449_0_0_1"/>
<dbReference type="Proteomes" id="UP000001548">
    <property type="component" value="Unassembled WGS sequence"/>
</dbReference>
<organism evidence="1 2">
    <name type="scientific">Giardia intestinalis (strain ATCC 50803 / WB clone C6)</name>
    <name type="common">Giardia lamblia</name>
    <dbReference type="NCBI Taxonomy" id="184922"/>
    <lineage>
        <taxon>Eukaryota</taxon>
        <taxon>Metamonada</taxon>
        <taxon>Diplomonadida</taxon>
        <taxon>Hexamitidae</taxon>
        <taxon>Giardiinae</taxon>
        <taxon>Giardia</taxon>
    </lineage>
</organism>
<proteinExistence type="predicted"/>